<feature type="compositionally biased region" description="Low complexity" evidence="1">
    <location>
        <begin position="67"/>
        <end position="93"/>
    </location>
</feature>
<proteinExistence type="predicted"/>
<feature type="compositionally biased region" description="Basic and acidic residues" evidence="1">
    <location>
        <begin position="102"/>
        <end position="111"/>
    </location>
</feature>
<evidence type="ECO:0000256" key="1">
    <source>
        <dbReference type="SAM" id="MobiDB-lite"/>
    </source>
</evidence>
<evidence type="ECO:0000313" key="2">
    <source>
        <dbReference type="EMBL" id="QCQ84650.1"/>
    </source>
</evidence>
<organism evidence="2">
    <name type="scientific">Blackfly microvirus SF02</name>
    <dbReference type="NCBI Taxonomy" id="2576452"/>
    <lineage>
        <taxon>Viruses</taxon>
        <taxon>Monodnaviria</taxon>
        <taxon>Sangervirae</taxon>
        <taxon>Phixviricota</taxon>
        <taxon>Malgrandaviricetes</taxon>
        <taxon>Petitvirales</taxon>
        <taxon>Microviridae</taxon>
        <taxon>Microvirus</taxon>
    </lineage>
</organism>
<sequence length="292" mass="30568">MWGIDDAIAGLFDIGETRIQNMSNAKEATKQRDFQKSMSDSAHQREVADMVAAGINPILSGTGGPGASTPGGAMPTAQRSNAFSAMSASRAARTQVENVQADTDKKKAEKANIEADTANKPTVGANISADTTLKAQQNLQAIAATNMTQAQAAKFAQETSNLITEQFTNLKQRAEIEARTKGIDLENATKKIMQELLQKEMPGLLHAAGLSSSAAGDAARINEMAAKAAQVWTDQLKIFKGAGGSPGAPPGAYKLEPGPPQGGWGSPNPSSAKSVGGRDFYTPRGTSTYMGR</sequence>
<protein>
    <submittedName>
        <fullName evidence="2">DNA pilot protein</fullName>
    </submittedName>
</protein>
<feature type="region of interest" description="Disordered" evidence="1">
    <location>
        <begin position="59"/>
        <end position="111"/>
    </location>
</feature>
<feature type="region of interest" description="Disordered" evidence="1">
    <location>
        <begin position="242"/>
        <end position="292"/>
    </location>
</feature>
<reference evidence="2" key="1">
    <citation type="submission" date="2018-12" db="EMBL/GenBank/DDBJ databases">
        <title>Singled stranded DNA viruses identified in blackflies (Austrosimulium ungulatum) sampled in New Zealand.</title>
        <authorList>
            <person name="Kraberger S."/>
            <person name="Fontenele R.S."/>
            <person name="Schmidlin K."/>
            <person name="Walters M."/>
            <person name="Varsani A."/>
        </authorList>
    </citation>
    <scope>NUCLEOTIDE SEQUENCE [LARGE SCALE GENOMIC DNA]</scope>
    <source>
        <strain evidence="2">031</strain>
    </source>
</reference>
<dbReference type="Proteomes" id="UP000322890">
    <property type="component" value="Segment"/>
</dbReference>
<dbReference type="EMBL" id="MK249143">
    <property type="protein sequence ID" value="QCQ84650.1"/>
    <property type="molecule type" value="Genomic_DNA"/>
</dbReference>
<accession>A0A4P8PPB2</accession>
<name>A0A4P8PPB2_9VIRU</name>